<evidence type="ECO:0000256" key="1">
    <source>
        <dbReference type="RuleBase" id="RU367031"/>
    </source>
</evidence>
<dbReference type="CDD" id="cd11378">
    <property type="entry name" value="DUF296"/>
    <property type="match status" value="1"/>
</dbReference>
<dbReference type="Gene3D" id="3.30.1330.80">
    <property type="entry name" value="Hypothetical protein, similar to alpha- acetolactate decarboxylase, domain 2"/>
    <property type="match status" value="1"/>
</dbReference>
<gene>
    <name evidence="4" type="ORF">Taro_030899</name>
</gene>
<evidence type="ECO:0000256" key="2">
    <source>
        <dbReference type="SAM" id="MobiDB-lite"/>
    </source>
</evidence>
<feature type="domain" description="PPC" evidence="3">
    <location>
        <begin position="156"/>
        <end position="298"/>
    </location>
</feature>
<comment type="caution">
    <text evidence="4">The sequence shown here is derived from an EMBL/GenBank/DDBJ whole genome shotgun (WGS) entry which is preliminary data.</text>
</comment>
<dbReference type="PANTHER" id="PTHR31500">
    <property type="entry name" value="AT-HOOK MOTIF NUCLEAR-LOCALIZED PROTEIN 9"/>
    <property type="match status" value="1"/>
</dbReference>
<protein>
    <recommendedName>
        <fullName evidence="1">AT-hook motif nuclear-localized protein</fullName>
    </recommendedName>
</protein>
<dbReference type="GO" id="GO:0005634">
    <property type="term" value="C:nucleus"/>
    <property type="evidence" value="ECO:0007669"/>
    <property type="project" value="UniProtKB-SubCell"/>
</dbReference>
<comment type="function">
    <text evidence="1">Transcription factor that specifically binds AT-rich DNA sequences related to the nuclear matrix attachment regions (MARs).</text>
</comment>
<dbReference type="InterPro" id="IPR039605">
    <property type="entry name" value="AHL"/>
</dbReference>
<feature type="compositionally biased region" description="Low complexity" evidence="2">
    <location>
        <begin position="104"/>
        <end position="126"/>
    </location>
</feature>
<comment type="domain">
    <text evidence="1">The PPC domain mediates interactions between AHL proteins.</text>
</comment>
<dbReference type="GO" id="GO:0003680">
    <property type="term" value="F:minor groove of adenine-thymine-rich DNA binding"/>
    <property type="evidence" value="ECO:0007669"/>
    <property type="project" value="UniProtKB-UniRule"/>
</dbReference>
<keyword evidence="1" id="KW-0805">Transcription regulation</keyword>
<feature type="compositionally biased region" description="Basic and acidic residues" evidence="2">
    <location>
        <begin position="148"/>
        <end position="158"/>
    </location>
</feature>
<keyword evidence="1" id="KW-0238">DNA-binding</keyword>
<organism evidence="4 5">
    <name type="scientific">Colocasia esculenta</name>
    <name type="common">Wild taro</name>
    <name type="synonym">Arum esculentum</name>
    <dbReference type="NCBI Taxonomy" id="4460"/>
    <lineage>
        <taxon>Eukaryota</taxon>
        <taxon>Viridiplantae</taxon>
        <taxon>Streptophyta</taxon>
        <taxon>Embryophyta</taxon>
        <taxon>Tracheophyta</taxon>
        <taxon>Spermatophyta</taxon>
        <taxon>Magnoliopsida</taxon>
        <taxon>Liliopsida</taxon>
        <taxon>Araceae</taxon>
        <taxon>Aroideae</taxon>
        <taxon>Colocasieae</taxon>
        <taxon>Colocasia</taxon>
    </lineage>
</organism>
<dbReference type="AlphaFoldDB" id="A0A843VV84"/>
<evidence type="ECO:0000259" key="3">
    <source>
        <dbReference type="PROSITE" id="PS51742"/>
    </source>
</evidence>
<name>A0A843VV84_COLES</name>
<evidence type="ECO:0000313" key="5">
    <source>
        <dbReference type="Proteomes" id="UP000652761"/>
    </source>
</evidence>
<comment type="subcellular location">
    <subcellularLocation>
        <location evidence="1">Nucleus</location>
    </subcellularLocation>
</comment>
<evidence type="ECO:0000313" key="4">
    <source>
        <dbReference type="EMBL" id="MQL98187.1"/>
    </source>
</evidence>
<keyword evidence="1" id="KW-0804">Transcription</keyword>
<dbReference type="PROSITE" id="PS51742">
    <property type="entry name" value="PPC"/>
    <property type="match status" value="1"/>
</dbReference>
<feature type="compositionally biased region" description="Low complexity" evidence="2">
    <location>
        <begin position="88"/>
        <end position="97"/>
    </location>
</feature>
<accession>A0A843VV84</accession>
<dbReference type="SUPFAM" id="SSF117856">
    <property type="entry name" value="AF0104/ALDC/Ptd012-like"/>
    <property type="match status" value="1"/>
</dbReference>
<dbReference type="Proteomes" id="UP000652761">
    <property type="component" value="Unassembled WGS sequence"/>
</dbReference>
<dbReference type="InterPro" id="IPR005175">
    <property type="entry name" value="PPC_dom"/>
</dbReference>
<dbReference type="EMBL" id="NMUH01002152">
    <property type="protein sequence ID" value="MQL98187.1"/>
    <property type="molecule type" value="Genomic_DNA"/>
</dbReference>
<reference evidence="4" key="1">
    <citation type="submission" date="2017-07" db="EMBL/GenBank/DDBJ databases">
        <title>Taro Niue Genome Assembly and Annotation.</title>
        <authorList>
            <person name="Atibalentja N."/>
            <person name="Keating K."/>
            <person name="Fields C.J."/>
        </authorList>
    </citation>
    <scope>NUCLEOTIDE SEQUENCE</scope>
    <source>
        <strain evidence="4">Niue_2</strain>
        <tissue evidence="4">Leaf</tissue>
    </source>
</reference>
<feature type="region of interest" description="Disordered" evidence="2">
    <location>
        <begin position="69"/>
        <end position="158"/>
    </location>
</feature>
<dbReference type="OrthoDB" id="2017193at2759"/>
<sequence length="408" mass="41900">MEGSGSGLPYYFPQRLLHLSHGQGEAGAGFGEAGEAAMLFPSPSSSSAAADGAGNPLLFLQSAAGGRASAVAPAAEPPRRKRGRPRKYGPAAPTSSSPVPPSSSAPAAAAFSPPSSGFGGSKLSPSAQLVPLASSPPPRVSPGRKKAHQEPVGKGERSFTPHLLTVAAGKDVVQEIMSFVQQQRRAVCIISASGTISSATLRQPAMSGGHVTYEGHFDIVSLSGSFLLTETGGSYSRTGALSVCFANTQNTIGGGVSGPLMAAGTVQIFAGSFSVGSDKNIAACANVIRDTVSKLSTPFQEADASPSVTVWSTPDTGHDTGDVGAAYRCCTYYFSSSAFQHGIPEQKVCCTSELELFPYGTPNLGLSSSNYPRASEIESSAFCAMGRLIFAAKGMATSTVRYNFYCAK</sequence>
<proteinExistence type="predicted"/>
<dbReference type="Pfam" id="PF03479">
    <property type="entry name" value="PCC"/>
    <property type="match status" value="1"/>
</dbReference>
<dbReference type="PANTHER" id="PTHR31500:SF68">
    <property type="entry name" value="AT-HOOK MOTIF NUCLEAR-LOCALIZED PROTEIN 14"/>
    <property type="match status" value="1"/>
</dbReference>
<keyword evidence="5" id="KW-1185">Reference proteome</keyword>
<keyword evidence="1" id="KW-0539">Nucleus</keyword>
<feature type="non-terminal residue" evidence="4">
    <location>
        <position position="1"/>
    </location>
</feature>